<evidence type="ECO:0008006" key="3">
    <source>
        <dbReference type="Google" id="ProtNLM"/>
    </source>
</evidence>
<dbReference type="OrthoDB" id="9802987at2"/>
<dbReference type="InterPro" id="IPR007577">
    <property type="entry name" value="GlycoTrfase_DXD_sugar-bd_CS"/>
</dbReference>
<reference evidence="1 2" key="1">
    <citation type="submission" date="2017-01" db="EMBL/GenBank/DDBJ databases">
        <title>New insights into the genetic diversity of Chromobacterium isolated from tropical freshwater lake.</title>
        <authorList>
            <person name="Santos A.B."/>
            <person name="Nascimento A.M."/>
            <person name="Da Silva P.C."/>
        </authorList>
    </citation>
    <scope>NUCLEOTIDE SEQUENCE [LARGE SCALE GENOMIC DNA]</scope>
    <source>
        <strain evidence="1 2">56AF</strain>
    </source>
</reference>
<sequence>MRDITTDRRVRPYAVSIPMDDVETVDNGAYRAHVQGESRAVVYHVEAGQWFLLTPSDHGLVPAQPIRRCAQGLWEPVSGAGCGSPRLAADQWQCIDLPPLPILASDTSPLPRVIHYVWIGECGVPAGLLNKMLQSVQLCKDYRVLLHAHVQSQQGWKRLVAQFPSQSGVELVDLSDEAHFATLNAGPLGPFYRYFIGATGQNYGAASDILRVHLLHQYGGIYMDVDDVVSGAITRHPYAGPDDLLLNRMVSVERYDFHGYPNSNFACHAGNDVLAAMLDEMARRLGAETDLFDAPRPWRAANRAPTKVEYAEMQTYIRRIFRLTGPGLFNDMLRVNRPDYYWLERDLLNAYQRLSVSPTEPRVLVEDYFGRMHAAKAFYLPFSEPSFDVSIGHAHSWNPDVGISVSSFC</sequence>
<dbReference type="EMBL" id="MTBD01000022">
    <property type="protein sequence ID" value="PRP70956.1"/>
    <property type="molecule type" value="Genomic_DNA"/>
</dbReference>
<protein>
    <recommendedName>
        <fullName evidence="3">Mannosyltransferase</fullName>
    </recommendedName>
</protein>
<organism evidence="1 2">
    <name type="scientific">Chromobacterium amazonense</name>
    <dbReference type="NCBI Taxonomy" id="1382803"/>
    <lineage>
        <taxon>Bacteria</taxon>
        <taxon>Pseudomonadati</taxon>
        <taxon>Pseudomonadota</taxon>
        <taxon>Betaproteobacteria</taxon>
        <taxon>Neisseriales</taxon>
        <taxon>Chromobacteriaceae</taxon>
        <taxon>Chromobacterium</taxon>
    </lineage>
</organism>
<dbReference type="InterPro" id="IPR029044">
    <property type="entry name" value="Nucleotide-diphossugar_trans"/>
</dbReference>
<dbReference type="Proteomes" id="UP000239469">
    <property type="component" value="Unassembled WGS sequence"/>
</dbReference>
<dbReference type="Pfam" id="PF04488">
    <property type="entry name" value="Gly_transf_sug"/>
    <property type="match status" value="1"/>
</dbReference>
<proteinExistence type="predicted"/>
<comment type="caution">
    <text evidence="1">The sequence shown here is derived from an EMBL/GenBank/DDBJ whole genome shotgun (WGS) entry which is preliminary data.</text>
</comment>
<evidence type="ECO:0000313" key="1">
    <source>
        <dbReference type="EMBL" id="PRP70956.1"/>
    </source>
</evidence>
<evidence type="ECO:0000313" key="2">
    <source>
        <dbReference type="Proteomes" id="UP000239469"/>
    </source>
</evidence>
<gene>
    <name evidence="1" type="ORF">BUE93_09280</name>
</gene>
<accession>A0A2S9X5J1</accession>
<dbReference type="AlphaFoldDB" id="A0A2S9X5J1"/>
<dbReference type="SUPFAM" id="SSF53448">
    <property type="entry name" value="Nucleotide-diphospho-sugar transferases"/>
    <property type="match status" value="1"/>
</dbReference>
<dbReference type="Gene3D" id="3.90.550.20">
    <property type="match status" value="1"/>
</dbReference>
<name>A0A2S9X5J1_9NEIS</name>